<dbReference type="SUPFAM" id="SSF53756">
    <property type="entry name" value="UDP-Glycosyltransferase/glycogen phosphorylase"/>
    <property type="match status" value="1"/>
</dbReference>
<evidence type="ECO:0000313" key="4">
    <source>
        <dbReference type="EMBL" id="MFC6593068.1"/>
    </source>
</evidence>
<dbReference type="PANTHER" id="PTHR45947">
    <property type="entry name" value="SULFOQUINOVOSYL TRANSFERASE SQD2"/>
    <property type="match status" value="1"/>
</dbReference>
<accession>A0ABW1YFE7</accession>
<dbReference type="CDD" id="cd03794">
    <property type="entry name" value="GT4_WbuB-like"/>
    <property type="match status" value="1"/>
</dbReference>
<evidence type="ECO:0000259" key="2">
    <source>
        <dbReference type="Pfam" id="PF13439"/>
    </source>
</evidence>
<dbReference type="Proteomes" id="UP001596297">
    <property type="component" value="Unassembled WGS sequence"/>
</dbReference>
<reference evidence="4" key="3">
    <citation type="submission" date="2024-09" db="EMBL/GenBank/DDBJ databases">
        <authorList>
            <person name="Sun Q."/>
            <person name="Mori K."/>
        </authorList>
    </citation>
    <scope>NUCLEOTIDE SEQUENCE</scope>
    <source>
        <strain evidence="4">NBRC 112440</strain>
    </source>
</reference>
<dbReference type="Pfam" id="PF13439">
    <property type="entry name" value="Glyco_transf_4"/>
    <property type="match status" value="1"/>
</dbReference>
<reference evidence="5" key="2">
    <citation type="journal article" date="2019" name="Int. J. Syst. Evol. Microbiol.">
        <title>The Global Catalogue of Microorganisms (GCM) 10K type strain sequencing project: providing services to taxonomists for standard genome sequencing and annotation.</title>
        <authorList>
            <consortium name="The Broad Institute Genomics Platform"/>
            <consortium name="The Broad Institute Genome Sequencing Center for Infectious Disease"/>
            <person name="Wu L."/>
            <person name="Ma J."/>
        </authorList>
    </citation>
    <scope>NUCLEOTIDE SEQUENCE [LARGE SCALE GENOMIC DNA]</scope>
    <source>
        <strain evidence="5">CGMCC 1.15772</strain>
    </source>
</reference>
<comment type="caution">
    <text evidence="4">The sequence shown here is derived from an EMBL/GenBank/DDBJ whole genome shotgun (WGS) entry which is preliminary data.</text>
</comment>
<dbReference type="EMBL" id="JBHSWD010000003">
    <property type="protein sequence ID" value="MFC6593068.1"/>
    <property type="molecule type" value="Genomic_DNA"/>
</dbReference>
<dbReference type="InterPro" id="IPR028098">
    <property type="entry name" value="Glyco_trans_4-like_N"/>
</dbReference>
<dbReference type="InterPro" id="IPR001296">
    <property type="entry name" value="Glyco_trans_1"/>
</dbReference>
<proteinExistence type="predicted"/>
<dbReference type="RefSeq" id="WP_380084053.1">
    <property type="nucleotide sequence ID" value="NZ_JBHSWD010000003.1"/>
</dbReference>
<reference evidence="4" key="1">
    <citation type="journal article" date="2014" name="Int. J. Syst. Evol. Microbiol.">
        <title>Complete genome of a new Firmicutes species belonging to the dominant human colonic microbiota ('Ruminococcus bicirculans') reveals two chromosomes and a selective capacity to utilize plant glucans.</title>
        <authorList>
            <consortium name="NISC Comparative Sequencing Program"/>
            <person name="Wegmann U."/>
            <person name="Louis P."/>
            <person name="Goesmann A."/>
            <person name="Henrissat B."/>
            <person name="Duncan S.H."/>
            <person name="Flint H.J."/>
        </authorList>
    </citation>
    <scope>NUCLEOTIDE SEQUENCE</scope>
    <source>
        <strain evidence="4">NBRC 112440</strain>
    </source>
</reference>
<organism evidence="4 5">
    <name type="scientific">Deinococcus lacus</name>
    <dbReference type="NCBI Taxonomy" id="392561"/>
    <lineage>
        <taxon>Bacteria</taxon>
        <taxon>Thermotogati</taxon>
        <taxon>Deinococcota</taxon>
        <taxon>Deinococci</taxon>
        <taxon>Deinococcales</taxon>
        <taxon>Deinococcaceae</taxon>
        <taxon>Deinococcus</taxon>
    </lineage>
</organism>
<feature type="domain" description="Glycosyl transferase family 1" evidence="1">
    <location>
        <begin position="171"/>
        <end position="336"/>
    </location>
</feature>
<evidence type="ECO:0000313" key="5">
    <source>
        <dbReference type="Proteomes" id="UP001596297"/>
    </source>
</evidence>
<dbReference type="PANTHER" id="PTHR45947:SF3">
    <property type="entry name" value="SULFOQUINOVOSYL TRANSFERASE SQD2"/>
    <property type="match status" value="1"/>
</dbReference>
<dbReference type="EMBL" id="JBHSWD010000003">
    <property type="protein sequence ID" value="MFC6592939.1"/>
    <property type="molecule type" value="Genomic_DNA"/>
</dbReference>
<sequence length="362" mass="41212">MKILHLTTAHADDDVRIYIKEVSSLAQHYDTALIAPRRSERIYSDITYLPLTPARSRMQRLLLQREALRLVKQFGPDVVHLHDPELLFLGLYFKLQGLKVIWDVHEDLPKQMQKKAWIPAVLKEPGARVVQILEKTLVPQFDAVVSATPSIAKKFSSHPLSVTVRNYPRLEEFSSHKESTKKAQFIYAGGISPERGAKEMAQAISQLRQAHNAQLAVAGRFATPELESYYTESEGIICLGWLRRDEISKVYSESLAGIVALHATPNHLEALPIKMFEYMAAGLPVIASDFPLWRSIINKYQCGLLINPDRPEELAAAMRWILEHKQEASDMGRRGRLAIESELNWDYETDRLIGMYRSLEQS</sequence>
<protein>
    <submittedName>
        <fullName evidence="4">Glycosyltransferase family 4 protein</fullName>
    </submittedName>
</protein>
<keyword evidence="5" id="KW-1185">Reference proteome</keyword>
<dbReference type="Gene3D" id="3.40.50.2000">
    <property type="entry name" value="Glycogen Phosphorylase B"/>
    <property type="match status" value="2"/>
</dbReference>
<evidence type="ECO:0000313" key="3">
    <source>
        <dbReference type="EMBL" id="MFC6592939.1"/>
    </source>
</evidence>
<gene>
    <name evidence="3" type="ORF">ACFP81_13635</name>
    <name evidence="4" type="ORF">ACFP81_14335</name>
</gene>
<dbReference type="Pfam" id="PF00534">
    <property type="entry name" value="Glycos_transf_1"/>
    <property type="match status" value="1"/>
</dbReference>
<evidence type="ECO:0000259" key="1">
    <source>
        <dbReference type="Pfam" id="PF00534"/>
    </source>
</evidence>
<name>A0ABW1YFE7_9DEIO</name>
<feature type="domain" description="Glycosyltransferase subfamily 4-like N-terminal" evidence="2">
    <location>
        <begin position="26"/>
        <end position="157"/>
    </location>
</feature>
<dbReference type="InterPro" id="IPR050194">
    <property type="entry name" value="Glycosyltransferase_grp1"/>
</dbReference>